<reference evidence="2 3" key="1">
    <citation type="submission" date="2018-01" db="EMBL/GenBank/DDBJ databases">
        <title>Denitrification phenotypes of diverse strains of Pseudomonas stutzeri.</title>
        <authorList>
            <person name="Milligan D.A."/>
            <person name="Bergaust L."/>
            <person name="Bakken L.R."/>
            <person name="Frostegard A."/>
        </authorList>
    </citation>
    <scope>NUCLEOTIDE SEQUENCE [LARGE SCALE GENOMIC DNA]</scope>
    <source>
        <strain evidence="2 3">DSM 50238</strain>
    </source>
</reference>
<keyword evidence="3" id="KW-1185">Reference proteome</keyword>
<keyword evidence="1" id="KW-1133">Transmembrane helix</keyword>
<dbReference type="AlphaFoldDB" id="A0A8E2QHF5"/>
<evidence type="ECO:0008006" key="4">
    <source>
        <dbReference type="Google" id="ProtNLM"/>
    </source>
</evidence>
<gene>
    <name evidence="2" type="ORF">CXK95_02200</name>
</gene>
<evidence type="ECO:0000256" key="1">
    <source>
        <dbReference type="SAM" id="Phobius"/>
    </source>
</evidence>
<evidence type="ECO:0000313" key="2">
    <source>
        <dbReference type="EMBL" id="PNF78124.1"/>
    </source>
</evidence>
<evidence type="ECO:0000313" key="3">
    <source>
        <dbReference type="Proteomes" id="UP000235881"/>
    </source>
</evidence>
<organism evidence="2 3">
    <name type="scientific">Stutzerimonas degradans</name>
    <dbReference type="NCBI Taxonomy" id="2968968"/>
    <lineage>
        <taxon>Bacteria</taxon>
        <taxon>Pseudomonadati</taxon>
        <taxon>Pseudomonadota</taxon>
        <taxon>Gammaproteobacteria</taxon>
        <taxon>Pseudomonadales</taxon>
        <taxon>Pseudomonadaceae</taxon>
        <taxon>Stutzerimonas</taxon>
    </lineage>
</organism>
<name>A0A8E2QHF5_9GAMM</name>
<keyword evidence="1" id="KW-0812">Transmembrane</keyword>
<dbReference type="RefSeq" id="WP_102827497.1">
    <property type="nucleotide sequence ID" value="NZ_CP065721.1"/>
</dbReference>
<sequence>MSSRSNPPFECHWQASRLLLGLYLLVQGLALAGIGLSAAPLSLKVPLWMFGVAHAAWVLPRSILLSSPAAWRGLRHDDDGWSLWSKRTGWQPIQLHPDSLALPAAVVLRFRLPGQRLTRGICIARDALPAGEHRRLRVRLKFSRNRWAVAE</sequence>
<proteinExistence type="predicted"/>
<keyword evidence="1" id="KW-0472">Membrane</keyword>
<comment type="caution">
    <text evidence="2">The sequence shown here is derived from an EMBL/GenBank/DDBJ whole genome shotgun (WGS) entry which is preliminary data.</text>
</comment>
<feature type="transmembrane region" description="Helical" evidence="1">
    <location>
        <begin position="20"/>
        <end position="39"/>
    </location>
</feature>
<dbReference type="Pfam" id="PF07254">
    <property type="entry name" value="Cpta_toxin"/>
    <property type="match status" value="1"/>
</dbReference>
<accession>A0A8E2QHF5</accession>
<dbReference type="EMBL" id="POUK01000001">
    <property type="protein sequence ID" value="PNF78124.1"/>
    <property type="molecule type" value="Genomic_DNA"/>
</dbReference>
<dbReference type="InterPro" id="IPR009883">
    <property type="entry name" value="YgfX"/>
</dbReference>
<dbReference type="Proteomes" id="UP000235881">
    <property type="component" value="Unassembled WGS sequence"/>
</dbReference>
<protein>
    <recommendedName>
        <fullName evidence="4">Toxin CptA</fullName>
    </recommendedName>
</protein>